<organism evidence="3 4">
    <name type="scientific">Shouchella miscanthi</name>
    <dbReference type="NCBI Taxonomy" id="2598861"/>
    <lineage>
        <taxon>Bacteria</taxon>
        <taxon>Bacillati</taxon>
        <taxon>Bacillota</taxon>
        <taxon>Bacilli</taxon>
        <taxon>Bacillales</taxon>
        <taxon>Bacillaceae</taxon>
        <taxon>Shouchella</taxon>
    </lineage>
</organism>
<evidence type="ECO:0000256" key="1">
    <source>
        <dbReference type="SAM" id="MobiDB-lite"/>
    </source>
</evidence>
<dbReference type="EMBL" id="JAROAS010000019">
    <property type="protein sequence ID" value="MED4128489.1"/>
    <property type="molecule type" value="Genomic_DNA"/>
</dbReference>
<feature type="transmembrane region" description="Helical" evidence="2">
    <location>
        <begin position="106"/>
        <end position="126"/>
    </location>
</feature>
<evidence type="ECO:0000313" key="3">
    <source>
        <dbReference type="EMBL" id="MED4128489.1"/>
    </source>
</evidence>
<name>A0ABU6NJW3_9BACI</name>
<evidence type="ECO:0000256" key="2">
    <source>
        <dbReference type="SAM" id="Phobius"/>
    </source>
</evidence>
<proteinExistence type="predicted"/>
<feature type="compositionally biased region" description="Polar residues" evidence="1">
    <location>
        <begin position="25"/>
        <end position="36"/>
    </location>
</feature>
<keyword evidence="2" id="KW-1133">Transmembrane helix</keyword>
<keyword evidence="4" id="KW-1185">Reference proteome</keyword>
<feature type="region of interest" description="Disordered" evidence="1">
    <location>
        <begin position="1"/>
        <end position="100"/>
    </location>
</feature>
<evidence type="ECO:0000313" key="4">
    <source>
        <dbReference type="Proteomes" id="UP001341820"/>
    </source>
</evidence>
<feature type="compositionally biased region" description="Basic residues" evidence="1">
    <location>
        <begin position="43"/>
        <end position="53"/>
    </location>
</feature>
<sequence>MMVGVQSVGPDRTSTRRKSTRQTSDKVSSIDNNNRSDVMGTGRSKRPSTRRSTRQTVSQEHVRRKATTRGESRSDSDTKTLTDSTRQKRTQIRAAQRARKRDTAGIKFLFAMFFVVVASTLAFGLLRDDNANAGSEWESSKKTYESRQSNTSTNTGILRGQNE</sequence>
<evidence type="ECO:0008006" key="5">
    <source>
        <dbReference type="Google" id="ProtNLM"/>
    </source>
</evidence>
<feature type="compositionally biased region" description="Basic and acidic residues" evidence="1">
    <location>
        <begin position="68"/>
        <end position="80"/>
    </location>
</feature>
<accession>A0ABU6NJW3</accession>
<comment type="caution">
    <text evidence="3">The sequence shown here is derived from an EMBL/GenBank/DDBJ whole genome shotgun (WGS) entry which is preliminary data.</text>
</comment>
<dbReference type="RefSeq" id="WP_328237246.1">
    <property type="nucleotide sequence ID" value="NZ_JAROAS010000019.1"/>
</dbReference>
<keyword evidence="2" id="KW-0472">Membrane</keyword>
<keyword evidence="2" id="KW-0812">Transmembrane</keyword>
<dbReference type="Proteomes" id="UP001341820">
    <property type="component" value="Unassembled WGS sequence"/>
</dbReference>
<feature type="region of interest" description="Disordered" evidence="1">
    <location>
        <begin position="132"/>
        <end position="163"/>
    </location>
</feature>
<feature type="compositionally biased region" description="Polar residues" evidence="1">
    <location>
        <begin position="146"/>
        <end position="163"/>
    </location>
</feature>
<protein>
    <recommendedName>
        <fullName evidence="5">Transmembrane protein</fullName>
    </recommendedName>
</protein>
<feature type="compositionally biased region" description="Basic residues" evidence="1">
    <location>
        <begin position="87"/>
        <end position="100"/>
    </location>
</feature>
<gene>
    <name evidence="3" type="ORF">P5F74_10130</name>
</gene>
<reference evidence="3 4" key="1">
    <citation type="submission" date="2023-03" db="EMBL/GenBank/DDBJ databases">
        <title>Bacillus Genome Sequencing.</title>
        <authorList>
            <person name="Dunlap C."/>
        </authorList>
    </citation>
    <scope>NUCLEOTIDE SEQUENCE [LARGE SCALE GENOMIC DNA]</scope>
    <source>
        <strain evidence="3 4">B-4107</strain>
    </source>
</reference>